<reference evidence="2 3" key="1">
    <citation type="journal article" date="2012" name="Genome Biol.">
        <title>Genome and low-iron response of an oceanic diatom adapted to chronic iron limitation.</title>
        <authorList>
            <person name="Lommer M."/>
            <person name="Specht M."/>
            <person name="Roy A.S."/>
            <person name="Kraemer L."/>
            <person name="Andreson R."/>
            <person name="Gutowska M.A."/>
            <person name="Wolf J."/>
            <person name="Bergner S.V."/>
            <person name="Schilhabel M.B."/>
            <person name="Klostermeier U.C."/>
            <person name="Beiko R.G."/>
            <person name="Rosenstiel P."/>
            <person name="Hippler M."/>
            <person name="Laroche J."/>
        </authorList>
    </citation>
    <scope>NUCLEOTIDE SEQUENCE [LARGE SCALE GENOMIC DNA]</scope>
    <source>
        <strain evidence="2 3">CCMP1005</strain>
    </source>
</reference>
<proteinExistence type="predicted"/>
<feature type="region of interest" description="Disordered" evidence="1">
    <location>
        <begin position="105"/>
        <end position="132"/>
    </location>
</feature>
<dbReference type="Proteomes" id="UP000266841">
    <property type="component" value="Unassembled WGS sequence"/>
</dbReference>
<sequence length="287" mass="33028">MIHRHLEFQQTHFSFFRSIYAPSCAGNSHKDRDYLSSRSKALLHGRAITLHVCDNFPPILRKRGSVVDLVSHCDNKSRQALSPVTNHIEAVPTQRTHTRQFFAGTQRQARDSLSPYAPRSPNSKQDDGSLNFPPHLEEELTRLLLPSRHDRNYNLMNLHDEHTHAFGIHEIHRHPHQLQFAARAKKMLRTADIVMIFGVKPLMPKIAKLVQDECRSGSYLFSYRFPIPLSTQRRTSDVNSKKSGELAREIMDQASGIDAELIYDEEEMRIYQLGSGNEQRDAERRAI</sequence>
<comment type="caution">
    <text evidence="2">The sequence shown here is derived from an EMBL/GenBank/DDBJ whole genome shotgun (WGS) entry which is preliminary data.</text>
</comment>
<name>K0TJP8_THAOC</name>
<evidence type="ECO:0000313" key="3">
    <source>
        <dbReference type="Proteomes" id="UP000266841"/>
    </source>
</evidence>
<organism evidence="2 3">
    <name type="scientific">Thalassiosira oceanica</name>
    <name type="common">Marine diatom</name>
    <dbReference type="NCBI Taxonomy" id="159749"/>
    <lineage>
        <taxon>Eukaryota</taxon>
        <taxon>Sar</taxon>
        <taxon>Stramenopiles</taxon>
        <taxon>Ochrophyta</taxon>
        <taxon>Bacillariophyta</taxon>
        <taxon>Coscinodiscophyceae</taxon>
        <taxon>Thalassiosirophycidae</taxon>
        <taxon>Thalassiosirales</taxon>
        <taxon>Thalassiosiraceae</taxon>
        <taxon>Thalassiosira</taxon>
    </lineage>
</organism>
<evidence type="ECO:0000313" key="2">
    <source>
        <dbReference type="EMBL" id="EJK77404.1"/>
    </source>
</evidence>
<keyword evidence="3" id="KW-1185">Reference proteome</keyword>
<dbReference type="EMBL" id="AGNL01000927">
    <property type="protein sequence ID" value="EJK77404.1"/>
    <property type="molecule type" value="Genomic_DNA"/>
</dbReference>
<gene>
    <name evidence="2" type="ORF">THAOC_00766</name>
</gene>
<evidence type="ECO:0000256" key="1">
    <source>
        <dbReference type="SAM" id="MobiDB-lite"/>
    </source>
</evidence>
<dbReference type="AlphaFoldDB" id="K0TJP8"/>
<protein>
    <submittedName>
        <fullName evidence="2">Uncharacterized protein</fullName>
    </submittedName>
</protein>
<accession>K0TJP8</accession>